<evidence type="ECO:0000313" key="3">
    <source>
        <dbReference type="RefSeq" id="XP_022775838.1"/>
    </source>
</evidence>
<reference evidence="3" key="1">
    <citation type="submission" date="2025-08" db="UniProtKB">
        <authorList>
            <consortium name="RefSeq"/>
        </authorList>
    </citation>
    <scope>IDENTIFICATION</scope>
    <source>
        <tissue evidence="3">Fruit stalk</tissue>
    </source>
</reference>
<proteinExistence type="predicted"/>
<dbReference type="KEGG" id="dzi:111317664"/>
<dbReference type="GO" id="GO:0003676">
    <property type="term" value="F:nucleic acid binding"/>
    <property type="evidence" value="ECO:0007669"/>
    <property type="project" value="InterPro"/>
</dbReference>
<dbReference type="PANTHER" id="PTHR37200">
    <property type="entry name" value="RNA-BINDING (RRM/RBD/RNP MOTIFS) FAMILY PROTEIN"/>
    <property type="match status" value="1"/>
</dbReference>
<organism evidence="2 3">
    <name type="scientific">Durio zibethinus</name>
    <name type="common">Durian</name>
    <dbReference type="NCBI Taxonomy" id="66656"/>
    <lineage>
        <taxon>Eukaryota</taxon>
        <taxon>Viridiplantae</taxon>
        <taxon>Streptophyta</taxon>
        <taxon>Embryophyta</taxon>
        <taxon>Tracheophyta</taxon>
        <taxon>Spermatophyta</taxon>
        <taxon>Magnoliopsida</taxon>
        <taxon>eudicotyledons</taxon>
        <taxon>Gunneridae</taxon>
        <taxon>Pentapetalae</taxon>
        <taxon>rosids</taxon>
        <taxon>malvids</taxon>
        <taxon>Malvales</taxon>
        <taxon>Malvaceae</taxon>
        <taxon>Helicteroideae</taxon>
        <taxon>Durio</taxon>
    </lineage>
</organism>
<protein>
    <submittedName>
        <fullName evidence="3">Uncharacterized protein LOC111317664</fullName>
    </submittedName>
</protein>
<dbReference type="Proteomes" id="UP000515121">
    <property type="component" value="Unplaced"/>
</dbReference>
<dbReference type="AlphaFoldDB" id="A0A6P6BFD1"/>
<evidence type="ECO:0000313" key="2">
    <source>
        <dbReference type="Proteomes" id="UP000515121"/>
    </source>
</evidence>
<dbReference type="SUPFAM" id="SSF54928">
    <property type="entry name" value="RNA-binding domain, RBD"/>
    <property type="match status" value="1"/>
</dbReference>
<dbReference type="OrthoDB" id="1912879at2759"/>
<evidence type="ECO:0000256" key="1">
    <source>
        <dbReference type="SAM" id="MobiDB-lite"/>
    </source>
</evidence>
<dbReference type="InterPro" id="IPR035979">
    <property type="entry name" value="RBD_domain_sf"/>
</dbReference>
<feature type="region of interest" description="Disordered" evidence="1">
    <location>
        <begin position="209"/>
        <end position="233"/>
    </location>
</feature>
<gene>
    <name evidence="3" type="primary">LOC111317664</name>
</gene>
<dbReference type="GeneID" id="111317664"/>
<keyword evidence="2" id="KW-1185">Reference proteome</keyword>
<name>A0A6P6BFD1_DURZI</name>
<dbReference type="PANTHER" id="PTHR37200:SF1">
    <property type="entry name" value="RNA-BINDING (RRM_RBD_RNP MOTIFS) FAMILY PROTEIN"/>
    <property type="match status" value="1"/>
</dbReference>
<sequence length="233" mass="26560">MDASDDDDDELFDFYDEFDGGDEDDVEEMFLPVGNMNKWHENKPRWFSEGKVYDTSIEVAEAVPSGIRVRVVNLPKKKNIHRDLKAAFDGFSGIANISSAVSGDKKTKDPVCRGFAFVHFKREDDEFGRVELGDGRDNLNVISESEQSSGNDMEPKFKHVADSISSNRLERTRALEKKLLAREEQLRVPKEQKGQKLERIRFIERKVRAKGNQQKVPKEQKVQKLDIPGSAKS</sequence>
<dbReference type="RefSeq" id="XP_022775838.1">
    <property type="nucleotide sequence ID" value="XM_022920103.1"/>
</dbReference>
<accession>A0A6P6BFD1</accession>